<reference evidence="1 2" key="1">
    <citation type="submission" date="2019-12" db="EMBL/GenBank/DDBJ databases">
        <title>Microbes associate with the intestines of laboratory mice.</title>
        <authorList>
            <person name="Navarre W."/>
            <person name="Wong E."/>
        </authorList>
    </citation>
    <scope>NUCLEOTIDE SEQUENCE [LARGE SCALE GENOMIC DNA]</scope>
    <source>
        <strain evidence="1 2">NM82_D38</strain>
    </source>
</reference>
<proteinExistence type="predicted"/>
<comment type="caution">
    <text evidence="1">The sequence shown here is derived from an EMBL/GenBank/DDBJ whole genome shotgun (WGS) entry which is preliminary data.</text>
</comment>
<dbReference type="InterPro" id="IPR036412">
    <property type="entry name" value="HAD-like_sf"/>
</dbReference>
<evidence type="ECO:0000313" key="2">
    <source>
        <dbReference type="Proteomes" id="UP000472580"/>
    </source>
</evidence>
<evidence type="ECO:0008006" key="3">
    <source>
        <dbReference type="Google" id="ProtNLM"/>
    </source>
</evidence>
<dbReference type="Pfam" id="PF05045">
    <property type="entry name" value="RgpF"/>
    <property type="match status" value="1"/>
</dbReference>
<dbReference type="Gene3D" id="3.40.50.1000">
    <property type="entry name" value="HAD superfamily/HAD-like"/>
    <property type="match status" value="1"/>
</dbReference>
<gene>
    <name evidence="1" type="ORF">E5987_12050</name>
</gene>
<keyword evidence="2" id="KW-1185">Reference proteome</keyword>
<dbReference type="OrthoDB" id="9816564at2"/>
<protein>
    <recommendedName>
        <fullName evidence="3">HAD-IA family hydrolase</fullName>
    </recommendedName>
</protein>
<dbReference type="Proteomes" id="UP000472580">
    <property type="component" value="Unassembled WGS sequence"/>
</dbReference>
<organism evidence="1 2">
    <name type="scientific">Parasutterella muris</name>
    <dbReference type="NCBI Taxonomy" id="2565572"/>
    <lineage>
        <taxon>Bacteria</taxon>
        <taxon>Pseudomonadati</taxon>
        <taxon>Pseudomonadota</taxon>
        <taxon>Betaproteobacteria</taxon>
        <taxon>Burkholderiales</taxon>
        <taxon>Sutterellaceae</taxon>
        <taxon>Parasutterella</taxon>
    </lineage>
</organism>
<dbReference type="Gene3D" id="1.10.150.400">
    <property type="match status" value="1"/>
</dbReference>
<dbReference type="InterPro" id="IPR007739">
    <property type="entry name" value="RgpF"/>
</dbReference>
<sequence>MDELTSKIKRNFCFRDDTVEALKKFLHRSTVNSKLANLSLNSLYFLYRKAKSNKLCHLGRSEYIWRKDANIAGAQEDVAVCASKGLEGNCVIMATYSNQGIIPDYVVKYVEELRKVSIFIILVADNELSSTEEIKKIENVVDVAIFGRHNTYDFGSWKRGLEYLRKNKSIAKFQSLTLVNDSVYGPFIPLSNYFASKEALDSDFWGLLDSYDTDYHILSFFLVFKREVFDSKEFNDFFESIGNSLSFHDAVYKYERTLTAKLTKKFKSGVLFKSYATNNARSYLAGNQNATVWPLSLLKDDFPFIKIKALTGAFASDLKESGTDSLNYIRDRYSDFGVVIVKDLERRGIGHEASQSFANLLFDPLAREATYAIGDSEVVSFDIFDTLLIRPFIAPTDVFLFIEYRYKREGFALERVNAEKRARKKSLEEDIQIEEIYKEIKPKFRDLINVELATEEFLLRPSEQGVKIYSDAVKAGKDIVCISDMYLPESFLMKVLRKNGFDKIRRVFVSGDERKTKGSGSLFLHALKELRCDKNSIIHFGDNQVADCEVPRKLGLRAYRVLKYAESYLSSPSNIARRMFFMNNASIASSAHSALISQRFTAQNTHCSYWEYLGYTYGGPLALSYVSFIDKEAKKNHVDELLFISRDGFALKAVYDKFFNKDKKSIISEYGYVSRAVGLRASLDYAKDPGYLYSLLNLFYKETGKGKPTNSFETNQLLYSKYHKELKKWSSKSKQSFVSHLVKKTREAESVAVVDMTTGLFSSLRYAKWALGSKIVTGFFTGSFKENESLIFETFSNRRFDFQDDLALKLSELLISSPEKPITDILENGSPVYGQEVGIRSEIYPEILKGILSYCEDFIATYGYEEKLFFTMELWLQLAKNFCLYCNDQDLSFLEKVFDSPEIDNIKDSKNLAVRIRESRNKSQ</sequence>
<accession>A0A6L6YLN8</accession>
<dbReference type="EMBL" id="WSRP01000057">
    <property type="protein sequence ID" value="MVX57912.1"/>
    <property type="molecule type" value="Genomic_DNA"/>
</dbReference>
<dbReference type="RefSeq" id="WP_160336326.1">
    <property type="nucleotide sequence ID" value="NZ_WSRP01000057.1"/>
</dbReference>
<dbReference type="SUPFAM" id="SSF56784">
    <property type="entry name" value="HAD-like"/>
    <property type="match status" value="1"/>
</dbReference>
<name>A0A6L6YLN8_9BURK</name>
<evidence type="ECO:0000313" key="1">
    <source>
        <dbReference type="EMBL" id="MVX57912.1"/>
    </source>
</evidence>
<dbReference type="InterPro" id="IPR023214">
    <property type="entry name" value="HAD_sf"/>
</dbReference>
<dbReference type="AlphaFoldDB" id="A0A6L6YLN8"/>